<evidence type="ECO:0000313" key="1">
    <source>
        <dbReference type="EMBL" id="KAI3763639.1"/>
    </source>
</evidence>
<evidence type="ECO:0000313" key="2">
    <source>
        <dbReference type="Proteomes" id="UP001055811"/>
    </source>
</evidence>
<gene>
    <name evidence="1" type="ORF">L2E82_13632</name>
</gene>
<keyword evidence="2" id="KW-1185">Reference proteome</keyword>
<protein>
    <submittedName>
        <fullName evidence="1">Uncharacterized protein</fullName>
    </submittedName>
</protein>
<sequence length="111" mass="12588">MKVNIKILKGTRFEIEVKLEDTVADVKKNIEIVQGPDVYPSARQILIHQGKVLKDDTTMEENEVSDNSSIVIMLSNMPPIPVAAHLLSLLHPPQILHLIFLRSPELHHRQL</sequence>
<organism evidence="1 2">
    <name type="scientific">Cichorium intybus</name>
    <name type="common">Chicory</name>
    <dbReference type="NCBI Taxonomy" id="13427"/>
    <lineage>
        <taxon>Eukaryota</taxon>
        <taxon>Viridiplantae</taxon>
        <taxon>Streptophyta</taxon>
        <taxon>Embryophyta</taxon>
        <taxon>Tracheophyta</taxon>
        <taxon>Spermatophyta</taxon>
        <taxon>Magnoliopsida</taxon>
        <taxon>eudicotyledons</taxon>
        <taxon>Gunneridae</taxon>
        <taxon>Pentapetalae</taxon>
        <taxon>asterids</taxon>
        <taxon>campanulids</taxon>
        <taxon>Asterales</taxon>
        <taxon>Asteraceae</taxon>
        <taxon>Cichorioideae</taxon>
        <taxon>Cichorieae</taxon>
        <taxon>Cichoriinae</taxon>
        <taxon>Cichorium</taxon>
    </lineage>
</organism>
<name>A0ACB9EXP8_CICIN</name>
<dbReference type="Proteomes" id="UP001055811">
    <property type="component" value="Linkage Group LG03"/>
</dbReference>
<reference evidence="2" key="1">
    <citation type="journal article" date="2022" name="Mol. Ecol. Resour.">
        <title>The genomes of chicory, endive, great burdock and yacon provide insights into Asteraceae palaeo-polyploidization history and plant inulin production.</title>
        <authorList>
            <person name="Fan W."/>
            <person name="Wang S."/>
            <person name="Wang H."/>
            <person name="Wang A."/>
            <person name="Jiang F."/>
            <person name="Liu H."/>
            <person name="Zhao H."/>
            <person name="Xu D."/>
            <person name="Zhang Y."/>
        </authorList>
    </citation>
    <scope>NUCLEOTIDE SEQUENCE [LARGE SCALE GENOMIC DNA]</scope>
    <source>
        <strain evidence="2">cv. Punajuju</strain>
    </source>
</reference>
<dbReference type="EMBL" id="CM042011">
    <property type="protein sequence ID" value="KAI3763639.1"/>
    <property type="molecule type" value="Genomic_DNA"/>
</dbReference>
<proteinExistence type="predicted"/>
<reference evidence="1 2" key="2">
    <citation type="journal article" date="2022" name="Mol. Ecol. Resour.">
        <title>The genomes of chicory, endive, great burdock and yacon provide insights into Asteraceae paleo-polyploidization history and plant inulin production.</title>
        <authorList>
            <person name="Fan W."/>
            <person name="Wang S."/>
            <person name="Wang H."/>
            <person name="Wang A."/>
            <person name="Jiang F."/>
            <person name="Liu H."/>
            <person name="Zhao H."/>
            <person name="Xu D."/>
            <person name="Zhang Y."/>
        </authorList>
    </citation>
    <scope>NUCLEOTIDE SEQUENCE [LARGE SCALE GENOMIC DNA]</scope>
    <source>
        <strain evidence="2">cv. Punajuju</strain>
        <tissue evidence="1">Leaves</tissue>
    </source>
</reference>
<comment type="caution">
    <text evidence="1">The sequence shown here is derived from an EMBL/GenBank/DDBJ whole genome shotgun (WGS) entry which is preliminary data.</text>
</comment>
<accession>A0ACB9EXP8</accession>